<dbReference type="AlphaFoldDB" id="A0A0E9XPQ6"/>
<reference evidence="1" key="1">
    <citation type="submission" date="2014-11" db="EMBL/GenBank/DDBJ databases">
        <authorList>
            <person name="Amaro Gonzalez C."/>
        </authorList>
    </citation>
    <scope>NUCLEOTIDE SEQUENCE</scope>
</reference>
<reference evidence="1" key="2">
    <citation type="journal article" date="2015" name="Fish Shellfish Immunol.">
        <title>Early steps in the European eel (Anguilla anguilla)-Vibrio vulnificus interaction in the gills: Role of the RtxA13 toxin.</title>
        <authorList>
            <person name="Callol A."/>
            <person name="Pajuelo D."/>
            <person name="Ebbesson L."/>
            <person name="Teles M."/>
            <person name="MacKenzie S."/>
            <person name="Amaro C."/>
        </authorList>
    </citation>
    <scope>NUCLEOTIDE SEQUENCE</scope>
</reference>
<organism evidence="1">
    <name type="scientific">Anguilla anguilla</name>
    <name type="common">European freshwater eel</name>
    <name type="synonym">Muraena anguilla</name>
    <dbReference type="NCBI Taxonomy" id="7936"/>
    <lineage>
        <taxon>Eukaryota</taxon>
        <taxon>Metazoa</taxon>
        <taxon>Chordata</taxon>
        <taxon>Craniata</taxon>
        <taxon>Vertebrata</taxon>
        <taxon>Euteleostomi</taxon>
        <taxon>Actinopterygii</taxon>
        <taxon>Neopterygii</taxon>
        <taxon>Teleostei</taxon>
        <taxon>Anguilliformes</taxon>
        <taxon>Anguillidae</taxon>
        <taxon>Anguilla</taxon>
    </lineage>
</organism>
<proteinExistence type="predicted"/>
<dbReference type="EMBL" id="GBXM01004884">
    <property type="protein sequence ID" value="JAI03694.1"/>
    <property type="molecule type" value="Transcribed_RNA"/>
</dbReference>
<evidence type="ECO:0000313" key="1">
    <source>
        <dbReference type="EMBL" id="JAI03694.1"/>
    </source>
</evidence>
<name>A0A0E9XPQ6_ANGAN</name>
<accession>A0A0E9XPQ6</accession>
<sequence>MCLIACTILKYFYILHMLIYLIGS</sequence>
<protein>
    <submittedName>
        <fullName evidence="1">Uncharacterized protein</fullName>
    </submittedName>
</protein>